<accession>A0A7Z0WID5</accession>
<dbReference type="InterPro" id="IPR021607">
    <property type="entry name" value="DUF3224"/>
</dbReference>
<dbReference type="SUPFAM" id="SSF159238">
    <property type="entry name" value="SO1590-like"/>
    <property type="match status" value="1"/>
</dbReference>
<reference evidence="1 2" key="1">
    <citation type="submission" date="2016-12" db="EMBL/GenBank/DDBJ databases">
        <title>The draft genome sequence of Actinophytocola xinjiangensis.</title>
        <authorList>
            <person name="Wang W."/>
            <person name="Yuan L."/>
        </authorList>
    </citation>
    <scope>NUCLEOTIDE SEQUENCE [LARGE SCALE GENOMIC DNA]</scope>
    <source>
        <strain evidence="1 2">CGMCC 4.4663</strain>
    </source>
</reference>
<dbReference type="EMBL" id="MSIF01000024">
    <property type="protein sequence ID" value="OLF06035.1"/>
    <property type="molecule type" value="Genomic_DNA"/>
</dbReference>
<comment type="caution">
    <text evidence="1">The sequence shown here is derived from an EMBL/GenBank/DDBJ whole genome shotgun (WGS) entry which is preliminary data.</text>
</comment>
<evidence type="ECO:0000313" key="2">
    <source>
        <dbReference type="Proteomes" id="UP000185696"/>
    </source>
</evidence>
<gene>
    <name evidence="1" type="ORF">BLA60_33890</name>
</gene>
<protein>
    <recommendedName>
        <fullName evidence="3">DUF3224 domain-containing protein</fullName>
    </recommendedName>
</protein>
<evidence type="ECO:0008006" key="3">
    <source>
        <dbReference type="Google" id="ProtNLM"/>
    </source>
</evidence>
<dbReference type="AlphaFoldDB" id="A0A7Z0WID5"/>
<dbReference type="Proteomes" id="UP000185696">
    <property type="component" value="Unassembled WGS sequence"/>
</dbReference>
<dbReference type="RefSeq" id="WP_075137126.1">
    <property type="nucleotide sequence ID" value="NZ_MSIF01000024.1"/>
</dbReference>
<dbReference type="InterPro" id="IPR023159">
    <property type="entry name" value="SO1590-like_sf"/>
</dbReference>
<keyword evidence="2" id="KW-1185">Reference proteome</keyword>
<dbReference type="Gene3D" id="2.40.350.10">
    <property type="entry name" value="SO1590-like"/>
    <property type="match status" value="1"/>
</dbReference>
<name>A0A7Z0WID5_9PSEU</name>
<organism evidence="1 2">
    <name type="scientific">Actinophytocola xinjiangensis</name>
    <dbReference type="NCBI Taxonomy" id="485602"/>
    <lineage>
        <taxon>Bacteria</taxon>
        <taxon>Bacillati</taxon>
        <taxon>Actinomycetota</taxon>
        <taxon>Actinomycetes</taxon>
        <taxon>Pseudonocardiales</taxon>
        <taxon>Pseudonocardiaceae</taxon>
    </lineage>
</organism>
<dbReference type="OrthoDB" id="69764at2"/>
<evidence type="ECO:0000313" key="1">
    <source>
        <dbReference type="EMBL" id="OLF06035.1"/>
    </source>
</evidence>
<dbReference type="Pfam" id="PF11528">
    <property type="entry name" value="DUF3224"/>
    <property type="match status" value="1"/>
</dbReference>
<proteinExistence type="predicted"/>
<sequence length="129" mass="13336">MNTAEAEFDIDSWDEVAYDEPADGPKLTRIVIRKTYRGALAGTGVAEVLTAQGADGAGYVASERLDVTVDGRAGTFVIQHGGLSDGEDQSTFGTVVPHSGTGGLAGLTGHATESRPGVLTLSYDLGHRS</sequence>